<dbReference type="EMBL" id="KE747817">
    <property type="protein sequence ID" value="RMZ68693.1"/>
    <property type="molecule type" value="Genomic_DNA"/>
</dbReference>
<sequence length="19" mass="2021">MMILVTGHPQCSVKYTGVG</sequence>
<proteinExistence type="predicted"/>
<dbReference type="Proteomes" id="UP000265663">
    <property type="component" value="Unassembled WGS sequence"/>
</dbReference>
<evidence type="ECO:0000313" key="2">
    <source>
        <dbReference type="Proteomes" id="UP000265663"/>
    </source>
</evidence>
<dbReference type="AlphaFoldDB" id="A0A3M7M2J0"/>
<gene>
    <name evidence="1" type="ORF">GMOD_00002489</name>
</gene>
<accession>A0A3M7M2J0</accession>
<reference evidence="1 2" key="1">
    <citation type="journal article" date="2014" name="PLoS ONE">
        <title>De novo Genome Assembly of the Fungal Plant Pathogen Pyrenophora semeniperda.</title>
        <authorList>
            <person name="Soliai M.M."/>
            <person name="Meyer S.E."/>
            <person name="Udall J.A."/>
            <person name="Elzinga D.E."/>
            <person name="Hermansen R.A."/>
            <person name="Bodily P.M."/>
            <person name="Hart A.A."/>
            <person name="Coleman C.E."/>
        </authorList>
    </citation>
    <scope>NUCLEOTIDE SEQUENCE [LARGE SCALE GENOMIC DNA]</scope>
    <source>
        <strain evidence="1 2">CCB06</strain>
        <tissue evidence="1">Mycelium</tissue>
    </source>
</reference>
<protein>
    <submittedName>
        <fullName evidence="1">Uncharacterized protein</fullName>
    </submittedName>
</protein>
<name>A0A3M7M2J0_9PLEO</name>
<organism evidence="1 2">
    <name type="scientific">Pyrenophora seminiperda CCB06</name>
    <dbReference type="NCBI Taxonomy" id="1302712"/>
    <lineage>
        <taxon>Eukaryota</taxon>
        <taxon>Fungi</taxon>
        <taxon>Dikarya</taxon>
        <taxon>Ascomycota</taxon>
        <taxon>Pezizomycotina</taxon>
        <taxon>Dothideomycetes</taxon>
        <taxon>Pleosporomycetidae</taxon>
        <taxon>Pleosporales</taxon>
        <taxon>Pleosporineae</taxon>
        <taxon>Pleosporaceae</taxon>
        <taxon>Pyrenophora</taxon>
    </lineage>
</organism>
<evidence type="ECO:0000313" key="1">
    <source>
        <dbReference type="EMBL" id="RMZ68693.1"/>
    </source>
</evidence>
<keyword evidence="2" id="KW-1185">Reference proteome</keyword>